<sequence length="595" mass="63871">MQQHHMHPMHQMQHQVQQHPMQQMQLQQMHQFAPAQVAPGGAAAVERKRKFNGQHSSGQQNPPSCVVFVGEIPGNTCELEIRRIFQDFGKVQLIFPMPAKHQALVEYLRLADAERLIAYHHSGPGVNIKGSNVIISFSNRSRIDLSQEPYLSIGPQNCLLLTIYNMKMEFNCTDVRQICSPYAIIERCVIIKQQDGLTRAIVEFERLEDAALAKPFLNGANMYTNCNAIRCDYARANAFEYFMSRETVLEEYRYDIDADSMTSMSMVGAASGAGAGMNKRARVVPGGGGGGGLLGNPNDEVGLLGTRLQGLVGAGPGHAIGGVVGRPGQLGGAGVGAAGGAANQELLAQSAMSLVSRVAAAAAAANPAAAGGFAAPYGHPQAGQNIIVVRGLSSQMNCDRLFNVLVLYGNVSRVKFLTTKEGFALVEMCDSGSAQQALQHLNGQRVLGSIVRVSLSDQDNVKRNTKDFTLPDGTLAEKSYDSLKFNRFMTPESAAKNQASLGKIGPVLYFWGCPDGSDEETVRDALKEAGAPAPVEVAMQTEKCTTGWITFETPQDATDAICLANHSIVGESARLKLTYAVNKKDGSGSRPSNAK</sequence>
<evidence type="ECO:0000259" key="3">
    <source>
        <dbReference type="PROSITE" id="PS50102"/>
    </source>
</evidence>
<evidence type="ECO:0000313" key="5">
    <source>
        <dbReference type="WBParaSite" id="maker-uti_cns_0007859-snap-gene-0.3-mRNA-1"/>
    </source>
</evidence>
<dbReference type="GO" id="GO:0003723">
    <property type="term" value="F:RNA binding"/>
    <property type="evidence" value="ECO:0007669"/>
    <property type="project" value="UniProtKB-UniRule"/>
</dbReference>
<reference evidence="5" key="1">
    <citation type="submission" date="2016-11" db="UniProtKB">
        <authorList>
            <consortium name="WormBaseParasite"/>
        </authorList>
    </citation>
    <scope>IDENTIFICATION</scope>
</reference>
<dbReference type="InterPro" id="IPR000504">
    <property type="entry name" value="RRM_dom"/>
</dbReference>
<dbReference type="SMART" id="SM00360">
    <property type="entry name" value="RRM"/>
    <property type="match status" value="4"/>
</dbReference>
<accession>A0A1I8HTK3</accession>
<dbReference type="InterPro" id="IPR055204">
    <property type="entry name" value="HNRNPL_RRM"/>
</dbReference>
<dbReference type="Pfam" id="PF22976">
    <property type="entry name" value="RRM_10"/>
    <property type="match status" value="1"/>
</dbReference>
<feature type="domain" description="RRM" evidence="3">
    <location>
        <begin position="65"/>
        <end position="140"/>
    </location>
</feature>
<feature type="domain" description="RRM" evidence="3">
    <location>
        <begin position="385"/>
        <end position="458"/>
    </location>
</feature>
<organism evidence="4 5">
    <name type="scientific">Macrostomum lignano</name>
    <dbReference type="NCBI Taxonomy" id="282301"/>
    <lineage>
        <taxon>Eukaryota</taxon>
        <taxon>Metazoa</taxon>
        <taxon>Spiralia</taxon>
        <taxon>Lophotrochozoa</taxon>
        <taxon>Platyhelminthes</taxon>
        <taxon>Rhabditophora</taxon>
        <taxon>Macrostomorpha</taxon>
        <taxon>Macrostomida</taxon>
        <taxon>Macrostomidae</taxon>
        <taxon>Macrostomum</taxon>
    </lineage>
</organism>
<protein>
    <submittedName>
        <fullName evidence="5">RRM domain-containing protein</fullName>
    </submittedName>
</protein>
<name>A0A1I8HTK3_9PLAT</name>
<dbReference type="Proteomes" id="UP000095280">
    <property type="component" value="Unplaced"/>
</dbReference>
<keyword evidence="1" id="KW-0694">RNA-binding</keyword>
<dbReference type="Pfam" id="PF13893">
    <property type="entry name" value="RRM_5"/>
    <property type="match status" value="1"/>
</dbReference>
<dbReference type="Gene3D" id="3.30.70.330">
    <property type="match status" value="4"/>
</dbReference>
<dbReference type="SUPFAM" id="SSF54928">
    <property type="entry name" value="RNA-binding domain, RBD"/>
    <property type="match status" value="2"/>
</dbReference>
<evidence type="ECO:0000256" key="2">
    <source>
        <dbReference type="SAM" id="MobiDB-lite"/>
    </source>
</evidence>
<dbReference type="WBParaSite" id="maker-uti_cns_0007859-snap-gene-0.3-mRNA-1">
    <property type="protein sequence ID" value="maker-uti_cns_0007859-snap-gene-0.3-mRNA-1"/>
    <property type="gene ID" value="maker-uti_cns_0007859-snap-gene-0.3"/>
</dbReference>
<evidence type="ECO:0000256" key="1">
    <source>
        <dbReference type="PROSITE-ProRule" id="PRU00176"/>
    </source>
</evidence>
<feature type="region of interest" description="Disordered" evidence="2">
    <location>
        <begin position="1"/>
        <end position="21"/>
    </location>
</feature>
<dbReference type="InterPro" id="IPR035979">
    <property type="entry name" value="RBD_domain_sf"/>
</dbReference>
<dbReference type="PANTHER" id="PTHR15592">
    <property type="entry name" value="MATRIN 3/NUCLEAR PROTEIN 220-RELATED"/>
    <property type="match status" value="1"/>
</dbReference>
<proteinExistence type="predicted"/>
<dbReference type="PROSITE" id="PS50102">
    <property type="entry name" value="RRM"/>
    <property type="match status" value="2"/>
</dbReference>
<feature type="compositionally biased region" description="Low complexity" evidence="2">
    <location>
        <begin position="9"/>
        <end position="21"/>
    </location>
</feature>
<dbReference type="AlphaFoldDB" id="A0A1I8HTK3"/>
<dbReference type="InterPro" id="IPR012677">
    <property type="entry name" value="Nucleotide-bd_a/b_plait_sf"/>
</dbReference>
<evidence type="ECO:0000313" key="4">
    <source>
        <dbReference type="Proteomes" id="UP000095280"/>
    </source>
</evidence>
<keyword evidence="4" id="KW-1185">Reference proteome</keyword>